<dbReference type="Pfam" id="PF04542">
    <property type="entry name" value="Sigma70_r2"/>
    <property type="match status" value="1"/>
</dbReference>
<feature type="domain" description="RNA polymerase sigma factor 70 region 4 type 2" evidence="6">
    <location>
        <begin position="122"/>
        <end position="174"/>
    </location>
</feature>
<evidence type="ECO:0000256" key="2">
    <source>
        <dbReference type="ARBA" id="ARBA00023015"/>
    </source>
</evidence>
<keyword evidence="8" id="KW-1185">Reference proteome</keyword>
<dbReference type="PANTHER" id="PTHR43133:SF46">
    <property type="entry name" value="RNA POLYMERASE SIGMA-70 FACTOR ECF SUBFAMILY"/>
    <property type="match status" value="1"/>
</dbReference>
<evidence type="ECO:0000256" key="3">
    <source>
        <dbReference type="ARBA" id="ARBA00023082"/>
    </source>
</evidence>
<protein>
    <submittedName>
        <fullName evidence="7">RNA polymerase sigma-70 factor</fullName>
    </submittedName>
</protein>
<dbReference type="RefSeq" id="WP_254163399.1">
    <property type="nucleotide sequence ID" value="NZ_JAHESF010000009.1"/>
</dbReference>
<comment type="similarity">
    <text evidence="1">Belongs to the sigma-70 factor family. ECF subfamily.</text>
</comment>
<evidence type="ECO:0000256" key="4">
    <source>
        <dbReference type="ARBA" id="ARBA00023163"/>
    </source>
</evidence>
<dbReference type="CDD" id="cd06171">
    <property type="entry name" value="Sigma70_r4"/>
    <property type="match status" value="1"/>
</dbReference>
<dbReference type="InterPro" id="IPR013249">
    <property type="entry name" value="RNA_pol_sigma70_r4_t2"/>
</dbReference>
<reference evidence="7 8" key="1">
    <citation type="submission" date="2021-05" db="EMBL/GenBank/DDBJ databases">
        <title>A Polyphasic approach of four new species of the genus Ohtaekwangia: Ohtaekwangia histidinii sp. nov., Ohtaekwangia cretensis sp. nov., Ohtaekwangia indiensis sp. nov., Ohtaekwangia reichenbachii sp. nov. from diverse environment.</title>
        <authorList>
            <person name="Octaviana S."/>
        </authorList>
    </citation>
    <scope>NUCLEOTIDE SEQUENCE [LARGE SCALE GENOMIC DNA]</scope>
    <source>
        <strain evidence="7 8">PWU4</strain>
    </source>
</reference>
<evidence type="ECO:0000313" key="7">
    <source>
        <dbReference type="EMBL" id="MBT1697529.1"/>
    </source>
</evidence>
<proteinExistence type="inferred from homology"/>
<dbReference type="Gene3D" id="1.10.1740.10">
    <property type="match status" value="1"/>
</dbReference>
<dbReference type="GO" id="GO:0016987">
    <property type="term" value="F:sigma factor activity"/>
    <property type="evidence" value="ECO:0007669"/>
    <property type="project" value="UniProtKB-KW"/>
</dbReference>
<keyword evidence="3" id="KW-0731">Sigma factor</keyword>
<dbReference type="GO" id="GO:0003677">
    <property type="term" value="F:DNA binding"/>
    <property type="evidence" value="ECO:0007669"/>
    <property type="project" value="InterPro"/>
</dbReference>
<dbReference type="InterPro" id="IPR014284">
    <property type="entry name" value="RNA_pol_sigma-70_dom"/>
</dbReference>
<dbReference type="EMBL" id="JAHESF010000009">
    <property type="protein sequence ID" value="MBT1697529.1"/>
    <property type="molecule type" value="Genomic_DNA"/>
</dbReference>
<organism evidence="7 8">
    <name type="scientific">Chryseosolibacter histidini</name>
    <dbReference type="NCBI Taxonomy" id="2782349"/>
    <lineage>
        <taxon>Bacteria</taxon>
        <taxon>Pseudomonadati</taxon>
        <taxon>Bacteroidota</taxon>
        <taxon>Cytophagia</taxon>
        <taxon>Cytophagales</taxon>
        <taxon>Chryseotaleaceae</taxon>
        <taxon>Chryseosolibacter</taxon>
    </lineage>
</organism>
<evidence type="ECO:0000259" key="5">
    <source>
        <dbReference type="Pfam" id="PF04542"/>
    </source>
</evidence>
<dbReference type="InterPro" id="IPR014327">
    <property type="entry name" value="RNA_pol_sigma70_bacteroid"/>
</dbReference>
<dbReference type="PANTHER" id="PTHR43133">
    <property type="entry name" value="RNA POLYMERASE ECF-TYPE SIGMA FACTO"/>
    <property type="match status" value="1"/>
</dbReference>
<sequence length="193" mass="22701">MQELKDIKNLLDRLSKNDAHAFRLIFHAFSDRVYSFSFRLTRSQETAEEMVQEVFLKIWINRASLAAVDNFNGYLYTITRNLAFNTLKRLSIEEKAKHTLQREFADKHSDTEETVIHRDYQQLLNRAISHLPPQQRLVYSLCHQEGLRYEEVAQRLKISRLTVKTHMQQALRTLKSQFAHVLQIGIVFLSLGL</sequence>
<evidence type="ECO:0000256" key="1">
    <source>
        <dbReference type="ARBA" id="ARBA00010641"/>
    </source>
</evidence>
<dbReference type="GO" id="GO:0006352">
    <property type="term" value="P:DNA-templated transcription initiation"/>
    <property type="evidence" value="ECO:0007669"/>
    <property type="project" value="InterPro"/>
</dbReference>
<dbReference type="InterPro" id="IPR013324">
    <property type="entry name" value="RNA_pol_sigma_r3/r4-like"/>
</dbReference>
<dbReference type="InterPro" id="IPR007627">
    <property type="entry name" value="RNA_pol_sigma70_r2"/>
</dbReference>
<accession>A0AAP2DNV2</accession>
<feature type="domain" description="RNA polymerase sigma-70 region 2" evidence="5">
    <location>
        <begin position="26"/>
        <end position="89"/>
    </location>
</feature>
<keyword evidence="2" id="KW-0805">Transcription regulation</keyword>
<dbReference type="InterPro" id="IPR036388">
    <property type="entry name" value="WH-like_DNA-bd_sf"/>
</dbReference>
<dbReference type="InterPro" id="IPR013325">
    <property type="entry name" value="RNA_pol_sigma_r2"/>
</dbReference>
<keyword evidence="4" id="KW-0804">Transcription</keyword>
<dbReference type="SUPFAM" id="SSF88946">
    <property type="entry name" value="Sigma2 domain of RNA polymerase sigma factors"/>
    <property type="match status" value="1"/>
</dbReference>
<dbReference type="Proteomes" id="UP001319200">
    <property type="component" value="Unassembled WGS sequence"/>
</dbReference>
<dbReference type="NCBIfam" id="TIGR02937">
    <property type="entry name" value="sigma70-ECF"/>
    <property type="match status" value="1"/>
</dbReference>
<name>A0AAP2DNV2_9BACT</name>
<dbReference type="NCBIfam" id="TIGR02985">
    <property type="entry name" value="Sig70_bacteroi1"/>
    <property type="match status" value="1"/>
</dbReference>
<dbReference type="AlphaFoldDB" id="A0AAP2DNV2"/>
<evidence type="ECO:0000259" key="6">
    <source>
        <dbReference type="Pfam" id="PF08281"/>
    </source>
</evidence>
<dbReference type="SUPFAM" id="SSF88659">
    <property type="entry name" value="Sigma3 and sigma4 domains of RNA polymerase sigma factors"/>
    <property type="match status" value="1"/>
</dbReference>
<dbReference type="Gene3D" id="1.10.10.10">
    <property type="entry name" value="Winged helix-like DNA-binding domain superfamily/Winged helix DNA-binding domain"/>
    <property type="match status" value="1"/>
</dbReference>
<evidence type="ECO:0000313" key="8">
    <source>
        <dbReference type="Proteomes" id="UP001319200"/>
    </source>
</evidence>
<dbReference type="InterPro" id="IPR039425">
    <property type="entry name" value="RNA_pol_sigma-70-like"/>
</dbReference>
<dbReference type="Pfam" id="PF08281">
    <property type="entry name" value="Sigma70_r4_2"/>
    <property type="match status" value="1"/>
</dbReference>
<comment type="caution">
    <text evidence="7">The sequence shown here is derived from an EMBL/GenBank/DDBJ whole genome shotgun (WGS) entry which is preliminary data.</text>
</comment>
<gene>
    <name evidence="7" type="ORF">KK083_11625</name>
</gene>